<dbReference type="Proteomes" id="UP000297703">
    <property type="component" value="Unassembled WGS sequence"/>
</dbReference>
<organism evidence="1 2">
    <name type="scientific">Platysternon megacephalum</name>
    <name type="common">big-headed turtle</name>
    <dbReference type="NCBI Taxonomy" id="55544"/>
    <lineage>
        <taxon>Eukaryota</taxon>
        <taxon>Metazoa</taxon>
        <taxon>Chordata</taxon>
        <taxon>Craniata</taxon>
        <taxon>Vertebrata</taxon>
        <taxon>Euteleostomi</taxon>
        <taxon>Archelosauria</taxon>
        <taxon>Testudinata</taxon>
        <taxon>Testudines</taxon>
        <taxon>Cryptodira</taxon>
        <taxon>Durocryptodira</taxon>
        <taxon>Testudinoidea</taxon>
        <taxon>Platysternidae</taxon>
        <taxon>Platysternon</taxon>
    </lineage>
</organism>
<accession>A0A4D9F701</accession>
<reference evidence="1 2" key="1">
    <citation type="submission" date="2019-04" db="EMBL/GenBank/DDBJ databases">
        <title>Draft genome of the big-headed turtle Platysternon megacephalum.</title>
        <authorList>
            <person name="Gong S."/>
        </authorList>
    </citation>
    <scope>NUCLEOTIDE SEQUENCE [LARGE SCALE GENOMIC DNA]</scope>
    <source>
        <strain evidence="1">DO16091913</strain>
        <tissue evidence="1">Muscle</tissue>
    </source>
</reference>
<evidence type="ECO:0000313" key="2">
    <source>
        <dbReference type="Proteomes" id="UP000297703"/>
    </source>
</evidence>
<comment type="caution">
    <text evidence="1">The sequence shown here is derived from an EMBL/GenBank/DDBJ whole genome shotgun (WGS) entry which is preliminary data.</text>
</comment>
<keyword evidence="2" id="KW-1185">Reference proteome</keyword>
<gene>
    <name evidence="1" type="ORF">DR999_PMT01497</name>
</gene>
<sequence>MVEGYAALFCQNYARSSWGAGQTPIHRATEHLALECEVCSSPGFPMPSSDDAVSVMPSHPAALPGLPCRCPFVLSLGNTLTREELWACCSLSSSHKSLTELSVS</sequence>
<evidence type="ECO:0000313" key="1">
    <source>
        <dbReference type="EMBL" id="TFK15202.1"/>
    </source>
</evidence>
<dbReference type="EMBL" id="QXTE01000006">
    <property type="protein sequence ID" value="TFK15202.1"/>
    <property type="molecule type" value="Genomic_DNA"/>
</dbReference>
<dbReference type="AlphaFoldDB" id="A0A4D9F701"/>
<reference evidence="1 2" key="2">
    <citation type="submission" date="2019-04" db="EMBL/GenBank/DDBJ databases">
        <title>The genome sequence of big-headed turtle.</title>
        <authorList>
            <person name="Gong S."/>
        </authorList>
    </citation>
    <scope>NUCLEOTIDE SEQUENCE [LARGE SCALE GENOMIC DNA]</scope>
    <source>
        <strain evidence="1">DO16091913</strain>
        <tissue evidence="1">Muscle</tissue>
    </source>
</reference>
<name>A0A4D9F701_9SAUR</name>
<proteinExistence type="predicted"/>
<protein>
    <submittedName>
        <fullName evidence="1">Multifunctional protein ADE2</fullName>
    </submittedName>
</protein>